<evidence type="ECO:0000256" key="6">
    <source>
        <dbReference type="SAM" id="Phobius"/>
    </source>
</evidence>
<keyword evidence="6" id="KW-1133">Transmembrane helix</keyword>
<dbReference type="InterPro" id="IPR042177">
    <property type="entry name" value="Cell/Rod_1"/>
</dbReference>
<dbReference type="Gene3D" id="2.40.10.350">
    <property type="entry name" value="Rod shape-determining protein MreC, domain 2"/>
    <property type="match status" value="1"/>
</dbReference>
<dbReference type="GO" id="GO:0008360">
    <property type="term" value="P:regulation of cell shape"/>
    <property type="evidence" value="ECO:0007669"/>
    <property type="project" value="UniProtKB-KW"/>
</dbReference>
<feature type="domain" description="Rod shape-determining protein MreC beta-barrel core" evidence="7">
    <location>
        <begin position="113"/>
        <end position="258"/>
    </location>
</feature>
<comment type="similarity">
    <text evidence="1">Belongs to the MreC family.</text>
</comment>
<keyword evidence="6" id="KW-0812">Transmembrane</keyword>
<dbReference type="EMBL" id="MFFM01000047">
    <property type="protein sequence ID" value="OGF08448.1"/>
    <property type="molecule type" value="Genomic_DNA"/>
</dbReference>
<dbReference type="InterPro" id="IPR055342">
    <property type="entry name" value="MreC_beta-barrel_core"/>
</dbReference>
<feature type="compositionally biased region" description="Low complexity" evidence="5">
    <location>
        <begin position="269"/>
        <end position="280"/>
    </location>
</feature>
<evidence type="ECO:0000256" key="5">
    <source>
        <dbReference type="SAM" id="MobiDB-lite"/>
    </source>
</evidence>
<evidence type="ECO:0000256" key="1">
    <source>
        <dbReference type="ARBA" id="ARBA00009369"/>
    </source>
</evidence>
<reference evidence="8 9" key="1">
    <citation type="journal article" date="2016" name="Nat. Commun.">
        <title>Thousands of microbial genomes shed light on interconnected biogeochemical processes in an aquifer system.</title>
        <authorList>
            <person name="Anantharaman K."/>
            <person name="Brown C.T."/>
            <person name="Hug L.A."/>
            <person name="Sharon I."/>
            <person name="Castelle C.J."/>
            <person name="Probst A.J."/>
            <person name="Thomas B.C."/>
            <person name="Singh A."/>
            <person name="Wilkins M.J."/>
            <person name="Karaoz U."/>
            <person name="Brodie E.L."/>
            <person name="Williams K.H."/>
            <person name="Hubbard S.S."/>
            <person name="Banfield J.F."/>
        </authorList>
    </citation>
    <scope>NUCLEOTIDE SEQUENCE [LARGE SCALE GENOMIC DNA]</scope>
</reference>
<protein>
    <recommendedName>
        <fullName evidence="2">Cell shape-determining protein MreC</fullName>
    </recommendedName>
    <alternativeName>
        <fullName evidence="4">Cell shape protein MreC</fullName>
    </alternativeName>
</protein>
<dbReference type="Proteomes" id="UP000177230">
    <property type="component" value="Unassembled WGS sequence"/>
</dbReference>
<evidence type="ECO:0000313" key="9">
    <source>
        <dbReference type="Proteomes" id="UP000177230"/>
    </source>
</evidence>
<sequence>MLLFDRRIWHRHDIAVLIAALIISAVLAVLPSGLKTAAGGGVVGTLFAPLEYPASQVRSLFFSWKDNQELRLRLAVASLENISLKEAARENDEFRRLLELKSRTQWLLRSARVVGREPAARAPSLVVEPSDPKDIRNDMPAVSDRGLVGKVVNSGPEYSQVATIFDPDSRVSAIVARSRVLGIFRTDRGRRCILDRVSLRSDVREGDTVLTSGYGQVFPSGLMLGTVERIRVDKRQLTMNIEISPSLDLNRTSQMFIITGGVNPPLPSLAPAKAPDSLASRPRRRLKFPPPPEMDIRLPQAPVPVPDESELPGGPGQ</sequence>
<dbReference type="NCBIfam" id="TIGR00219">
    <property type="entry name" value="mreC"/>
    <property type="match status" value="1"/>
</dbReference>
<evidence type="ECO:0000259" key="7">
    <source>
        <dbReference type="Pfam" id="PF04085"/>
    </source>
</evidence>
<evidence type="ECO:0000313" key="8">
    <source>
        <dbReference type="EMBL" id="OGF08448.1"/>
    </source>
</evidence>
<gene>
    <name evidence="8" type="ORF">A2024_07015</name>
</gene>
<dbReference type="Gene3D" id="2.40.10.340">
    <property type="entry name" value="Rod shape-determining protein MreC, domain 1"/>
    <property type="match status" value="1"/>
</dbReference>
<dbReference type="PANTHER" id="PTHR34138">
    <property type="entry name" value="CELL SHAPE-DETERMINING PROTEIN MREC"/>
    <property type="match status" value="1"/>
</dbReference>
<comment type="caution">
    <text evidence="8">The sequence shown here is derived from an EMBL/GenBank/DDBJ whole genome shotgun (WGS) entry which is preliminary data.</text>
</comment>
<keyword evidence="6" id="KW-0472">Membrane</keyword>
<accession>A0A1F5R1V0</accession>
<organism evidence="8 9">
    <name type="scientific">Candidatus Edwardsbacteria bacterium GWF2_54_11</name>
    <dbReference type="NCBI Taxonomy" id="1817851"/>
    <lineage>
        <taxon>Bacteria</taxon>
        <taxon>Candidatus Edwardsiibacteriota</taxon>
    </lineage>
</organism>
<dbReference type="PANTHER" id="PTHR34138:SF1">
    <property type="entry name" value="CELL SHAPE-DETERMINING PROTEIN MREC"/>
    <property type="match status" value="1"/>
</dbReference>
<feature type="region of interest" description="Disordered" evidence="5">
    <location>
        <begin position="267"/>
        <end position="317"/>
    </location>
</feature>
<dbReference type="AlphaFoldDB" id="A0A1F5R1V0"/>
<proteinExistence type="inferred from homology"/>
<evidence type="ECO:0000256" key="2">
    <source>
        <dbReference type="ARBA" id="ARBA00013855"/>
    </source>
</evidence>
<evidence type="ECO:0000256" key="4">
    <source>
        <dbReference type="ARBA" id="ARBA00032089"/>
    </source>
</evidence>
<dbReference type="InterPro" id="IPR007221">
    <property type="entry name" value="MreC"/>
</dbReference>
<dbReference type="InterPro" id="IPR042175">
    <property type="entry name" value="Cell/Rod_MreC_2"/>
</dbReference>
<keyword evidence="3" id="KW-0133">Cell shape</keyword>
<name>A0A1F5R1V0_9BACT</name>
<evidence type="ECO:0000256" key="3">
    <source>
        <dbReference type="ARBA" id="ARBA00022960"/>
    </source>
</evidence>
<dbReference type="GO" id="GO:0005886">
    <property type="term" value="C:plasma membrane"/>
    <property type="evidence" value="ECO:0007669"/>
    <property type="project" value="TreeGrafter"/>
</dbReference>
<feature type="transmembrane region" description="Helical" evidence="6">
    <location>
        <begin position="12"/>
        <end position="30"/>
    </location>
</feature>
<dbReference type="Pfam" id="PF04085">
    <property type="entry name" value="MreC"/>
    <property type="match status" value="1"/>
</dbReference>